<organism evidence="1 2">
    <name type="scientific">Rhizobium favelukesii</name>
    <dbReference type="NCBI Taxonomy" id="348824"/>
    <lineage>
        <taxon>Bacteria</taxon>
        <taxon>Pseudomonadati</taxon>
        <taxon>Pseudomonadota</taxon>
        <taxon>Alphaproteobacteria</taxon>
        <taxon>Hyphomicrobiales</taxon>
        <taxon>Rhizobiaceae</taxon>
        <taxon>Rhizobium/Agrobacterium group</taxon>
        <taxon>Rhizobium</taxon>
    </lineage>
</organism>
<gene>
    <name evidence="1" type="ORF">LPU83_pLPU83d_1097</name>
</gene>
<evidence type="ECO:0000313" key="2">
    <source>
        <dbReference type="Proteomes" id="UP000019443"/>
    </source>
</evidence>
<dbReference type="AlphaFoldDB" id="W6RN11"/>
<dbReference type="EMBL" id="HG916855">
    <property type="protein sequence ID" value="CDM62467.1"/>
    <property type="molecule type" value="Genomic_DNA"/>
</dbReference>
<dbReference type="KEGG" id="rhl:LPU83_pLPU83d_1097"/>
<proteinExistence type="predicted"/>
<reference evidence="1" key="1">
    <citation type="submission" date="2013-11" db="EMBL/GenBank/DDBJ databases">
        <title>Draft genome sequence of the broad-host-range Rhizobium sp. LPU83 strain, a member of the low-genetic diversity Oregon-like Rhizobium sp. group.</title>
        <authorList>
            <person name="Wibberg D."/>
            <person name="Puehler A."/>
            <person name="Schlueter A."/>
        </authorList>
    </citation>
    <scope>NUCLEOTIDE SEQUENCE [LARGE SCALE GENOMIC DNA]</scope>
    <source>
        <strain evidence="1">LPU83</strain>
        <plasmid evidence="1">pLPU83d</plasmid>
    </source>
</reference>
<evidence type="ECO:0000313" key="1">
    <source>
        <dbReference type="EMBL" id="CDM62467.1"/>
    </source>
</evidence>
<dbReference type="HOGENOM" id="CLU_3172495_0_0_5"/>
<sequence length="47" mass="5154">MTYGTMSPTDKTHVCRFVIRIIVPLTGTHVAGYLCFVPSPLGKCQTL</sequence>
<geneLocation type="plasmid" evidence="1 2">
    <name>pLPU83d</name>
</geneLocation>
<protein>
    <submittedName>
        <fullName evidence="1">Membrane protein</fullName>
    </submittedName>
</protein>
<dbReference type="Proteomes" id="UP000019443">
    <property type="component" value="Plasmid pLPU83d"/>
</dbReference>
<keyword evidence="1" id="KW-0614">Plasmid</keyword>
<accession>W6RN11</accession>
<keyword evidence="2" id="KW-1185">Reference proteome</keyword>
<name>W6RN11_9HYPH</name>